<evidence type="ECO:0000256" key="1">
    <source>
        <dbReference type="SAM" id="Coils"/>
    </source>
</evidence>
<feature type="signal peptide" evidence="3">
    <location>
        <begin position="1"/>
        <end position="30"/>
    </location>
</feature>
<feature type="chain" id="PRO_5009131534" evidence="3">
    <location>
        <begin position="31"/>
        <end position="144"/>
    </location>
</feature>
<comment type="caution">
    <text evidence="4">The sequence shown here is derived from an EMBL/GenBank/DDBJ whole genome shotgun (WGS) entry which is preliminary data.</text>
</comment>
<evidence type="ECO:0000313" key="4">
    <source>
        <dbReference type="EMBL" id="ODP29954.1"/>
    </source>
</evidence>
<organism evidence="4 5">
    <name type="scientific">Paenibacillus nuruki</name>
    <dbReference type="NCBI Taxonomy" id="1886670"/>
    <lineage>
        <taxon>Bacteria</taxon>
        <taxon>Bacillati</taxon>
        <taxon>Bacillota</taxon>
        <taxon>Bacilli</taxon>
        <taxon>Bacillales</taxon>
        <taxon>Paenibacillaceae</taxon>
        <taxon>Paenibacillus</taxon>
    </lineage>
</organism>
<feature type="transmembrane region" description="Helical" evidence="2">
    <location>
        <begin position="115"/>
        <end position="137"/>
    </location>
</feature>
<dbReference type="RefSeq" id="WP_069326184.1">
    <property type="nucleotide sequence ID" value="NZ_MDER01000027.1"/>
</dbReference>
<keyword evidence="2" id="KW-1133">Transmembrane helix</keyword>
<accession>A0A1E3L8H3</accession>
<name>A0A1E3L8H3_9BACL</name>
<protein>
    <submittedName>
        <fullName evidence="4">Uncharacterized protein</fullName>
    </submittedName>
</protein>
<keyword evidence="2" id="KW-0472">Membrane</keyword>
<evidence type="ECO:0000313" key="5">
    <source>
        <dbReference type="Proteomes" id="UP000094578"/>
    </source>
</evidence>
<proteinExistence type="predicted"/>
<keyword evidence="2" id="KW-0812">Transmembrane</keyword>
<evidence type="ECO:0000256" key="3">
    <source>
        <dbReference type="SAM" id="SignalP"/>
    </source>
</evidence>
<gene>
    <name evidence="4" type="ORF">PTI45_00729</name>
</gene>
<evidence type="ECO:0000256" key="2">
    <source>
        <dbReference type="SAM" id="Phobius"/>
    </source>
</evidence>
<keyword evidence="1" id="KW-0175">Coiled coil</keyword>
<dbReference type="STRING" id="1886670.PTI45_00729"/>
<dbReference type="AlphaFoldDB" id="A0A1E3L8H3"/>
<keyword evidence="3" id="KW-0732">Signal</keyword>
<dbReference type="EMBL" id="MDER01000027">
    <property type="protein sequence ID" value="ODP29954.1"/>
    <property type="molecule type" value="Genomic_DNA"/>
</dbReference>
<feature type="coiled-coil region" evidence="1">
    <location>
        <begin position="50"/>
        <end position="108"/>
    </location>
</feature>
<reference evidence="4 5" key="1">
    <citation type="submission" date="2016-08" db="EMBL/GenBank/DDBJ databases">
        <title>Genome sequencing of Paenibacillus sp. TI45-13ar, isolated from Korean traditional nuruk.</title>
        <authorList>
            <person name="Kim S.-J."/>
        </authorList>
    </citation>
    <scope>NUCLEOTIDE SEQUENCE [LARGE SCALE GENOMIC DNA]</scope>
    <source>
        <strain evidence="4 5">TI45-13ar</strain>
    </source>
</reference>
<sequence length="144" mass="16549">MSKRTQPLRTFLVLLLVLSGVFSSQTMAHAGWWEDYKNGIETFTNLPQEVNQLKEGYDQALNKLDQAQTQLNQAQSNIESYREENARLAEQNALLAQTVEQLKQSEANRAQSARFWKALVFTAIGIVVLFFVSTRLIRFGLRRR</sequence>
<dbReference type="Proteomes" id="UP000094578">
    <property type="component" value="Unassembled WGS sequence"/>
</dbReference>
<keyword evidence="5" id="KW-1185">Reference proteome</keyword>